<reference evidence="1 2" key="1">
    <citation type="journal article" date="2015" name="Nature">
        <title>rRNA introns, odd ribosomes, and small enigmatic genomes across a large radiation of phyla.</title>
        <authorList>
            <person name="Brown C.T."/>
            <person name="Hug L.A."/>
            <person name="Thomas B.C."/>
            <person name="Sharon I."/>
            <person name="Castelle C.J."/>
            <person name="Singh A."/>
            <person name="Wilkins M.J."/>
            <person name="Williams K.H."/>
            <person name="Banfield J.F."/>
        </authorList>
    </citation>
    <scope>NUCLEOTIDE SEQUENCE [LARGE SCALE GENOMIC DNA]</scope>
</reference>
<name>A0A0G1TLM8_9BACT</name>
<dbReference type="PATRIC" id="fig|1618367.3.peg.747"/>
<protein>
    <submittedName>
        <fullName evidence="1">Hemagluttinin family protein</fullName>
    </submittedName>
</protein>
<accession>A0A0G1TLM8</accession>
<comment type="caution">
    <text evidence="1">The sequence shown here is derived from an EMBL/GenBank/DDBJ whole genome shotgun (WGS) entry which is preliminary data.</text>
</comment>
<dbReference type="Proteomes" id="UP000034265">
    <property type="component" value="Unassembled WGS sequence"/>
</dbReference>
<feature type="non-terminal residue" evidence="1">
    <location>
        <position position="1"/>
    </location>
</feature>
<dbReference type="AlphaFoldDB" id="A0A0G1TLM8"/>
<gene>
    <name evidence="1" type="ORF">UY11_C0041G0003</name>
</gene>
<dbReference type="EMBL" id="LCOT01000041">
    <property type="protein sequence ID" value="KKU82674.1"/>
    <property type="molecule type" value="Genomic_DNA"/>
</dbReference>
<evidence type="ECO:0000313" key="2">
    <source>
        <dbReference type="Proteomes" id="UP000034265"/>
    </source>
</evidence>
<proteinExistence type="predicted"/>
<organism evidence="1 2">
    <name type="scientific">Candidatus Amesbacteria bacterium GW2011_GWC2_47_8</name>
    <dbReference type="NCBI Taxonomy" id="1618367"/>
    <lineage>
        <taxon>Bacteria</taxon>
        <taxon>Candidatus Amesiibacteriota</taxon>
    </lineage>
</organism>
<evidence type="ECO:0000313" key="1">
    <source>
        <dbReference type="EMBL" id="KKU82674.1"/>
    </source>
</evidence>
<sequence>WNPGSSTTATGNLFNINVGANALISGNIFNVQDNGSNLFSINQTGITSNLPASFTSPGDVSIAYDINFTNPTASYIKSSAPFYIQAGEIFNSSDLTLRTFNKGNVIVDSEAFVTNYAATVAGKLVVGTTTPSAGDIGNFYLTNSAVWGKALAILNQTEGQDIFTASASGVTKLTIANTGNLTTAGTITLPNGISVNGATAYYINSSGNANFNTATVNSTLNVTGTTTLAGALVAQSTASVSGALTLYGTPTIATTAKQSLTLGDADTGNIILAPSGGNVGIGTTAPDAALEINHATGDSLRLTYNDSNGSATNYTDFSLDATGGLTITGSAASVASATSAEKTFLTLTPATITLTGTTQVTSLMDSYLINRATIAGDTPTVTVDDAATLTVAGPPAEGSNVSLTEAYALKINTAATTATTAYGLFVDAPTGAGSNYAAIFNTGNVGIGTSTPTALTHILTNSSTNALLAQSSSTGIAVYALSGSTGPAGKFWKTNGASSGVAFQIINEGTGNTLLIEDEASTDTTPFVIDSGGNVGIGTTAPDAKLEINHATGDSLRLTYNDSNGSAVNFTDFSLDSTGGLTLTGSAASIASATSAEKTFLTLTPATITLTGTTQVTSLMDTYQFNRTTITGDTATVTVDDAATLTIAGPPAEGSNVSLTEAYALKINTAATTATTAYGLYVDAPTGAGTNIAAIFMGGSVGVGTSTLLNEFNVAGAATVSSSLALGVQSSPPVTCDAANEGRLFYHGTSSEKKLYFCNGTSWTAILSGTGGDTSAVVSPEYPGAVISADGTNNVGTLTSDREATGAGSLYNFNYYEFSSGQTSLQDYDVYVRFRIPDNFSSWVTTDALVIDFETEDTSSSNNKVDTTIYKDNDADTVSSATNVSNYATTWHAAQLSSHTLTFTAAQLNTGITWAAGDVMTVKLKLYSKDNYFARVGSIKLDWQ</sequence>